<evidence type="ECO:0000313" key="3">
    <source>
        <dbReference type="EMBL" id="CAI2386054.1"/>
    </source>
</evidence>
<keyword evidence="4" id="KW-1185">Reference proteome</keyword>
<feature type="compositionally biased region" description="Basic and acidic residues" evidence="2">
    <location>
        <begin position="579"/>
        <end position="599"/>
    </location>
</feature>
<accession>A0AAD1Y7S5</accession>
<feature type="coiled-coil region" evidence="1">
    <location>
        <begin position="225"/>
        <end position="252"/>
    </location>
</feature>
<dbReference type="SUPFAM" id="SSF57997">
    <property type="entry name" value="Tropomyosin"/>
    <property type="match status" value="1"/>
</dbReference>
<evidence type="ECO:0000313" key="4">
    <source>
        <dbReference type="Proteomes" id="UP001295684"/>
    </source>
</evidence>
<name>A0AAD1Y7S5_EUPCR</name>
<dbReference type="Gene3D" id="1.10.287.1490">
    <property type="match status" value="1"/>
</dbReference>
<organism evidence="3 4">
    <name type="scientific">Euplotes crassus</name>
    <dbReference type="NCBI Taxonomy" id="5936"/>
    <lineage>
        <taxon>Eukaryota</taxon>
        <taxon>Sar</taxon>
        <taxon>Alveolata</taxon>
        <taxon>Ciliophora</taxon>
        <taxon>Intramacronucleata</taxon>
        <taxon>Spirotrichea</taxon>
        <taxon>Hypotrichia</taxon>
        <taxon>Euplotida</taxon>
        <taxon>Euplotidae</taxon>
        <taxon>Moneuplotes</taxon>
    </lineage>
</organism>
<comment type="caution">
    <text evidence="3">The sequence shown here is derived from an EMBL/GenBank/DDBJ whole genome shotgun (WGS) entry which is preliminary data.</text>
</comment>
<feature type="region of interest" description="Disordered" evidence="2">
    <location>
        <begin position="1"/>
        <end position="21"/>
    </location>
</feature>
<proteinExistence type="predicted"/>
<feature type="coiled-coil region" evidence="1">
    <location>
        <begin position="442"/>
        <end position="476"/>
    </location>
</feature>
<reference evidence="3" key="1">
    <citation type="submission" date="2023-07" db="EMBL/GenBank/DDBJ databases">
        <authorList>
            <consortium name="AG Swart"/>
            <person name="Singh M."/>
            <person name="Singh A."/>
            <person name="Seah K."/>
            <person name="Emmerich C."/>
        </authorList>
    </citation>
    <scope>NUCLEOTIDE SEQUENCE</scope>
    <source>
        <strain evidence="3">DP1</strain>
    </source>
</reference>
<dbReference type="EMBL" id="CAMPGE010028534">
    <property type="protein sequence ID" value="CAI2386054.1"/>
    <property type="molecule type" value="Genomic_DNA"/>
</dbReference>
<feature type="region of interest" description="Disordered" evidence="2">
    <location>
        <begin position="574"/>
        <end position="599"/>
    </location>
</feature>
<feature type="coiled-coil region" evidence="1">
    <location>
        <begin position="283"/>
        <end position="406"/>
    </location>
</feature>
<dbReference type="AlphaFoldDB" id="A0AAD1Y7S5"/>
<protein>
    <submittedName>
        <fullName evidence="3">Uncharacterized protein</fullName>
    </submittedName>
</protein>
<gene>
    <name evidence="3" type="ORF">ECRASSUSDP1_LOCUS27655</name>
</gene>
<feature type="region of interest" description="Disordered" evidence="2">
    <location>
        <begin position="183"/>
        <end position="202"/>
    </location>
</feature>
<sequence>MMNKRPFATQDRKGKKVPAAARKMTKKNQFRNNTVNMNQRYLSTGNKQVNKTYQRNSMARDELVKRFKSISPSVKKNRDIPDIRISLNSMGRDCRSPTITCQAALKRSTGITKGLPLQPKNGYKLFEDANKTLSPNVELSLAPCLTDQSTKVQRKWANSRVNSFNGSIKTNTACRQNKIRVSAKSKSRKGSKQISLDCESDNSTNPVKQRVVPFTLPEMHRGIEVNQLKALNRKLVNENSELKDEISLWEHKQKIELEMGQQNTMNINKLEVMIQKKTASYWMKRLNRHMAEIKKEYQKEINSLRKDFAIQLENSSDMLSSCSNHLISATEEFQVKIAKYQAEIANLNSKIEDTKERNNSLSQSLKALRKQSVQKDEDVTEITRKISKLKSEKDDFKKQCDQFKQINSDLVRKLFKFEKNGELLIMDPYEMHRRMRFYETRCATLNENISTLSTELTTLKRTLKKLNINDDELQRALKKGYFNIDQCNTENFSSKSSQISSNKDKEVDGERKFSQFLPKRCQTKSKSCGRKCFMPTIKSKYEYISKHSKKYTDDTFNQIRKVDELANLAKLDKEDTDEDQRVATREGYERSLNESKLDF</sequence>
<dbReference type="Proteomes" id="UP001295684">
    <property type="component" value="Unassembled WGS sequence"/>
</dbReference>
<evidence type="ECO:0000256" key="1">
    <source>
        <dbReference type="SAM" id="Coils"/>
    </source>
</evidence>
<evidence type="ECO:0000256" key="2">
    <source>
        <dbReference type="SAM" id="MobiDB-lite"/>
    </source>
</evidence>
<keyword evidence="1" id="KW-0175">Coiled coil</keyword>